<protein>
    <recommendedName>
        <fullName evidence="3">Major capsid protein</fullName>
    </recommendedName>
</protein>
<reference evidence="2" key="1">
    <citation type="submission" date="2020-04" db="EMBL/GenBank/DDBJ databases">
        <authorList>
            <person name="Chiriac C."/>
            <person name="Salcher M."/>
            <person name="Ghai R."/>
            <person name="Kavagutti S V."/>
        </authorList>
    </citation>
    <scope>NUCLEOTIDE SEQUENCE</scope>
</reference>
<name>A0A6J5KXQ3_9CAUD</name>
<sequence length="489" mass="52235">MSDQYINQDAVNQIVSGLEQGIVSVEEVEALNKAITAGYGGAGKPTDLTYGGVLQAESLESTLKSVTFDMKNLKMWPAISVDKAYNLFEQYNRLIGYGSDASPYIGEGGAPQESDSTYIRDGQRIVFFGTRRKVSHQMTLVRTTVGDIVAQQAKEGTMDLLKNVEREMYWGHSHFANASTGLQNGALSDLPANSIAMNGLLQQLVKGDDDAQQKSKDFEGYGEVRSIVKDLDGAVLTQDDLEDLAVIALENFGSPSELHIEPLALSSFIKQFYPQFRSAPGQQGQTVGYDVNKMVTSAGTIDFKPNLFLRPRSRTRSVGITGAPALGAAAAVASKVAGSVGQKGLAAGVYQYKLTFVNDFGESGAIQATAGAAAAAGEVTVLTLANIPSGTKHIKVYRSQANGAVGTEAFIGNYKPAATIVDSNAKEPGLGESFLLDMSAECMRFKQLAPLSKINFAIVTTALEFAIVLYGALFVYTPRFNCVFGNMGK</sequence>
<keyword evidence="1" id="KW-1133">Transmembrane helix</keyword>
<gene>
    <name evidence="2" type="ORF">UFOVP53_50</name>
</gene>
<accession>A0A6J5KXQ3</accession>
<keyword evidence="1" id="KW-0812">Transmembrane</keyword>
<evidence type="ECO:0000256" key="1">
    <source>
        <dbReference type="SAM" id="Phobius"/>
    </source>
</evidence>
<proteinExistence type="predicted"/>
<keyword evidence="1" id="KW-0472">Membrane</keyword>
<evidence type="ECO:0000313" key="2">
    <source>
        <dbReference type="EMBL" id="CAB4125020.1"/>
    </source>
</evidence>
<organism evidence="2">
    <name type="scientific">uncultured Caudovirales phage</name>
    <dbReference type="NCBI Taxonomy" id="2100421"/>
    <lineage>
        <taxon>Viruses</taxon>
        <taxon>Duplodnaviria</taxon>
        <taxon>Heunggongvirae</taxon>
        <taxon>Uroviricota</taxon>
        <taxon>Caudoviricetes</taxon>
        <taxon>Peduoviridae</taxon>
        <taxon>Maltschvirus</taxon>
        <taxon>Maltschvirus maltsch</taxon>
    </lineage>
</organism>
<dbReference type="EMBL" id="LR796189">
    <property type="protein sequence ID" value="CAB4125020.1"/>
    <property type="molecule type" value="Genomic_DNA"/>
</dbReference>
<evidence type="ECO:0008006" key="3">
    <source>
        <dbReference type="Google" id="ProtNLM"/>
    </source>
</evidence>
<feature type="transmembrane region" description="Helical" evidence="1">
    <location>
        <begin position="454"/>
        <end position="477"/>
    </location>
</feature>